<dbReference type="AlphaFoldDB" id="A0AAW0FTA1"/>
<dbReference type="SUPFAM" id="SSF56399">
    <property type="entry name" value="ADP-ribosylation"/>
    <property type="match status" value="1"/>
</dbReference>
<dbReference type="Pfam" id="PF00644">
    <property type="entry name" value="PARP"/>
    <property type="match status" value="1"/>
</dbReference>
<organism evidence="2 3">
    <name type="scientific">Cerrena zonata</name>
    <dbReference type="NCBI Taxonomy" id="2478898"/>
    <lineage>
        <taxon>Eukaryota</taxon>
        <taxon>Fungi</taxon>
        <taxon>Dikarya</taxon>
        <taxon>Basidiomycota</taxon>
        <taxon>Agaricomycotina</taxon>
        <taxon>Agaricomycetes</taxon>
        <taxon>Polyporales</taxon>
        <taxon>Cerrenaceae</taxon>
        <taxon>Cerrena</taxon>
    </lineage>
</organism>
<name>A0AAW0FTA1_9APHY</name>
<dbReference type="Proteomes" id="UP001385951">
    <property type="component" value="Unassembled WGS sequence"/>
</dbReference>
<gene>
    <name evidence="2" type="ORF">QCA50_014317</name>
</gene>
<reference evidence="2 3" key="1">
    <citation type="submission" date="2022-09" db="EMBL/GenBank/DDBJ databases">
        <authorList>
            <person name="Palmer J.M."/>
        </authorList>
    </citation>
    <scope>NUCLEOTIDE SEQUENCE [LARGE SCALE GENOMIC DNA]</scope>
    <source>
        <strain evidence="2 3">DSM 7382</strain>
    </source>
</reference>
<sequence length="255" mass="29011">MDEFCIEHPSNVDRCSRHARLVRVDEDSCRFNEISELFRRGWRHPEKPTPYLHAIYKIISPESNITPFLKYQSTVMTTYWWSPFIRAGSEALLFHGTNRACLLGETPENVMPCKLPQCSLCFIIRESFDVRRCGNKNKFARFGKGIYTSACSSKADDYVKNIARSAKHHVLLLNRVAPGKTFASQQNAQHLSAPPPGYHSVLGVPGADLNYEETVVYSNDAIRPGYLIVYGELPTESRGRFKESLRKFFTTPVVS</sequence>
<dbReference type="InterPro" id="IPR012317">
    <property type="entry name" value="Poly(ADP-ribose)pol_cat_dom"/>
</dbReference>
<dbReference type="Gene3D" id="3.90.228.10">
    <property type="match status" value="1"/>
</dbReference>
<protein>
    <recommendedName>
        <fullName evidence="1">PARP catalytic domain-containing protein</fullName>
    </recommendedName>
</protein>
<dbReference type="GO" id="GO:0005634">
    <property type="term" value="C:nucleus"/>
    <property type="evidence" value="ECO:0007669"/>
    <property type="project" value="TreeGrafter"/>
</dbReference>
<dbReference type="GO" id="GO:1990404">
    <property type="term" value="F:NAD+-protein mono-ADP-ribosyltransferase activity"/>
    <property type="evidence" value="ECO:0007669"/>
    <property type="project" value="TreeGrafter"/>
</dbReference>
<dbReference type="GO" id="GO:0003950">
    <property type="term" value="F:NAD+ poly-ADP-ribosyltransferase activity"/>
    <property type="evidence" value="ECO:0007669"/>
    <property type="project" value="InterPro"/>
</dbReference>
<evidence type="ECO:0000313" key="2">
    <source>
        <dbReference type="EMBL" id="KAK7682517.1"/>
    </source>
</evidence>
<evidence type="ECO:0000313" key="3">
    <source>
        <dbReference type="Proteomes" id="UP001385951"/>
    </source>
</evidence>
<dbReference type="PANTHER" id="PTHR45740:SF2">
    <property type="entry name" value="POLY [ADP-RIBOSE] POLYMERASE"/>
    <property type="match status" value="1"/>
</dbReference>
<proteinExistence type="predicted"/>
<dbReference type="EMBL" id="JASBNA010000035">
    <property type="protein sequence ID" value="KAK7682517.1"/>
    <property type="molecule type" value="Genomic_DNA"/>
</dbReference>
<keyword evidence="3" id="KW-1185">Reference proteome</keyword>
<dbReference type="PANTHER" id="PTHR45740">
    <property type="entry name" value="POLY [ADP-RIBOSE] POLYMERASE"/>
    <property type="match status" value="1"/>
</dbReference>
<feature type="domain" description="PARP catalytic" evidence="1">
    <location>
        <begin position="88"/>
        <end position="203"/>
    </location>
</feature>
<dbReference type="InterPro" id="IPR051712">
    <property type="entry name" value="ARTD-AVP"/>
</dbReference>
<evidence type="ECO:0000259" key="1">
    <source>
        <dbReference type="Pfam" id="PF00644"/>
    </source>
</evidence>
<accession>A0AAW0FTA1</accession>
<comment type="caution">
    <text evidence="2">The sequence shown here is derived from an EMBL/GenBank/DDBJ whole genome shotgun (WGS) entry which is preliminary data.</text>
</comment>